<accession>A0AAD8M656</accession>
<reference evidence="4" key="2">
    <citation type="submission" date="2023-05" db="EMBL/GenBank/DDBJ databases">
        <authorList>
            <person name="Schelkunov M.I."/>
        </authorList>
    </citation>
    <scope>NUCLEOTIDE SEQUENCE</scope>
    <source>
        <strain evidence="4">Hsosn_3</strain>
        <tissue evidence="4">Leaf</tissue>
    </source>
</reference>
<protein>
    <submittedName>
        <fullName evidence="4">Pentatricopeptide repeat-containing protein, mitochondrial</fullName>
    </submittedName>
</protein>
<organism evidence="4 5">
    <name type="scientific">Heracleum sosnowskyi</name>
    <dbReference type="NCBI Taxonomy" id="360622"/>
    <lineage>
        <taxon>Eukaryota</taxon>
        <taxon>Viridiplantae</taxon>
        <taxon>Streptophyta</taxon>
        <taxon>Embryophyta</taxon>
        <taxon>Tracheophyta</taxon>
        <taxon>Spermatophyta</taxon>
        <taxon>Magnoliopsida</taxon>
        <taxon>eudicotyledons</taxon>
        <taxon>Gunneridae</taxon>
        <taxon>Pentapetalae</taxon>
        <taxon>asterids</taxon>
        <taxon>campanulids</taxon>
        <taxon>Apiales</taxon>
        <taxon>Apiaceae</taxon>
        <taxon>Apioideae</taxon>
        <taxon>apioid superclade</taxon>
        <taxon>Tordylieae</taxon>
        <taxon>Tordyliinae</taxon>
        <taxon>Heracleum</taxon>
    </lineage>
</organism>
<reference evidence="4" key="1">
    <citation type="submission" date="2023-02" db="EMBL/GenBank/DDBJ databases">
        <title>Genome of toxic invasive species Heracleum sosnowskyi carries increased number of genes despite the absence of recent whole-genome duplications.</title>
        <authorList>
            <person name="Schelkunov M."/>
            <person name="Shtratnikova V."/>
            <person name="Makarenko M."/>
            <person name="Klepikova A."/>
            <person name="Omelchenko D."/>
            <person name="Novikova G."/>
            <person name="Obukhova E."/>
            <person name="Bogdanov V."/>
            <person name="Penin A."/>
            <person name="Logacheva M."/>
        </authorList>
    </citation>
    <scope>NUCLEOTIDE SEQUENCE</scope>
    <source>
        <strain evidence="4">Hsosn_3</strain>
        <tissue evidence="4">Leaf</tissue>
    </source>
</reference>
<dbReference type="GO" id="GO:0031930">
    <property type="term" value="P:mitochondria-nucleus signaling pathway"/>
    <property type="evidence" value="ECO:0007669"/>
    <property type="project" value="TreeGrafter"/>
</dbReference>
<dbReference type="GO" id="GO:0010019">
    <property type="term" value="P:chloroplast-nucleus signaling pathway"/>
    <property type="evidence" value="ECO:0007669"/>
    <property type="project" value="TreeGrafter"/>
</dbReference>
<dbReference type="PANTHER" id="PTHR47936:SF5">
    <property type="entry name" value="PENTACOTRIPEPTIDE-REPEAT REGION OF PRORP DOMAIN-CONTAINING PROTEIN"/>
    <property type="match status" value="1"/>
</dbReference>
<feature type="repeat" description="PPR" evidence="3">
    <location>
        <begin position="171"/>
        <end position="205"/>
    </location>
</feature>
<evidence type="ECO:0000313" key="5">
    <source>
        <dbReference type="Proteomes" id="UP001237642"/>
    </source>
</evidence>
<dbReference type="Pfam" id="PF01535">
    <property type="entry name" value="PPR"/>
    <property type="match status" value="3"/>
</dbReference>
<gene>
    <name evidence="4" type="ORF">POM88_039146</name>
</gene>
<dbReference type="AlphaFoldDB" id="A0AAD8M656"/>
<dbReference type="NCBIfam" id="TIGR00756">
    <property type="entry name" value="PPR"/>
    <property type="match status" value="5"/>
</dbReference>
<keyword evidence="2" id="KW-0677">Repeat</keyword>
<dbReference type="Gene3D" id="1.25.40.10">
    <property type="entry name" value="Tetratricopeptide repeat domain"/>
    <property type="match status" value="3"/>
</dbReference>
<sequence>MSSSFALRHVRRLSISAVSNAAVESPPISMTRAQFTSKLRTEHDPNKVLEMYQEVSKHDISPLFARHVQDMTVKRLAKAKRFEDIEKLMEAKKSDPKVEQEAFVSTLIRSYGLAGMFDHSMRVYEQMGELGAPRSVVSFNALLSACNHSKLFDRVCQLFDEMPQRHGFLPDKVSYGLLVKAYCDDGKPELGIEKLKEMEEKGIEVTVITFTTILHALYKKGSVDEAERLWSEMTGKGFVPDAGAYNVRVMNAQDGKAEDVVKMIEEMKEAGVKPDSISYNYLISCYCRNGMMDEAKKVYEGLEGNGCKPNGATFGTMIHYLAKNEMFEYGYRVFKDCVRGHKFPDFCILKPLVVGLAKGTSKKRAKEIIRAAKRNYPPNFMETLKKVEEELGLVGEKSVDIEEAASETC</sequence>
<dbReference type="EMBL" id="JAUIZM010000009">
    <property type="protein sequence ID" value="KAK1363585.1"/>
    <property type="molecule type" value="Genomic_DNA"/>
</dbReference>
<evidence type="ECO:0000313" key="4">
    <source>
        <dbReference type="EMBL" id="KAK1363585.1"/>
    </source>
</evidence>
<name>A0AAD8M656_9APIA</name>
<feature type="repeat" description="PPR" evidence="3">
    <location>
        <begin position="275"/>
        <end position="309"/>
    </location>
</feature>
<comment type="similarity">
    <text evidence="1">Belongs to the PPR family. P subfamily.</text>
</comment>
<dbReference type="Pfam" id="PF13041">
    <property type="entry name" value="PPR_2"/>
    <property type="match status" value="2"/>
</dbReference>
<evidence type="ECO:0000256" key="2">
    <source>
        <dbReference type="ARBA" id="ARBA00022737"/>
    </source>
</evidence>
<feature type="repeat" description="PPR" evidence="3">
    <location>
        <begin position="206"/>
        <end position="240"/>
    </location>
</feature>
<proteinExistence type="inferred from homology"/>
<comment type="caution">
    <text evidence="4">The sequence shown here is derived from an EMBL/GenBank/DDBJ whole genome shotgun (WGS) entry which is preliminary data.</text>
</comment>
<evidence type="ECO:0000256" key="1">
    <source>
        <dbReference type="ARBA" id="ARBA00007626"/>
    </source>
</evidence>
<dbReference type="Proteomes" id="UP001237642">
    <property type="component" value="Unassembled WGS sequence"/>
</dbReference>
<dbReference type="PROSITE" id="PS51375">
    <property type="entry name" value="PPR"/>
    <property type="match status" value="4"/>
</dbReference>
<dbReference type="InterPro" id="IPR011990">
    <property type="entry name" value="TPR-like_helical_dom_sf"/>
</dbReference>
<dbReference type="InterPro" id="IPR002885">
    <property type="entry name" value="PPR_rpt"/>
</dbReference>
<keyword evidence="5" id="KW-1185">Reference proteome</keyword>
<feature type="repeat" description="PPR" evidence="3">
    <location>
        <begin position="135"/>
        <end position="165"/>
    </location>
</feature>
<dbReference type="GO" id="GO:0009507">
    <property type="term" value="C:chloroplast"/>
    <property type="evidence" value="ECO:0007669"/>
    <property type="project" value="TreeGrafter"/>
</dbReference>
<evidence type="ECO:0000256" key="3">
    <source>
        <dbReference type="PROSITE-ProRule" id="PRU00708"/>
    </source>
</evidence>
<dbReference type="PANTHER" id="PTHR47936">
    <property type="entry name" value="PPR_LONG DOMAIN-CONTAINING PROTEIN"/>
    <property type="match status" value="1"/>
</dbReference>